<keyword evidence="5" id="KW-1185">Reference proteome</keyword>
<dbReference type="Pfam" id="PF02221">
    <property type="entry name" value="E1_DerP2_DerF2"/>
    <property type="match status" value="1"/>
</dbReference>
<evidence type="ECO:0000256" key="2">
    <source>
        <dbReference type="SAM" id="SignalP"/>
    </source>
</evidence>
<proteinExistence type="predicted"/>
<feature type="chain" id="PRO_5043338943" description="MD-2-related lipid-recognition domain-containing protein" evidence="2">
    <location>
        <begin position="22"/>
        <end position="181"/>
    </location>
</feature>
<dbReference type="PANTHER" id="PTHR17357:SF0">
    <property type="entry name" value="GANGLIOSIDE GM2 ACTIVATOR"/>
    <property type="match status" value="1"/>
</dbReference>
<dbReference type="InterPro" id="IPR036846">
    <property type="entry name" value="GM2-AP_sf"/>
</dbReference>
<keyword evidence="1 2" id="KW-0732">Signal</keyword>
<feature type="signal peptide" evidence="2">
    <location>
        <begin position="1"/>
        <end position="21"/>
    </location>
</feature>
<dbReference type="SUPFAM" id="SSF63707">
    <property type="entry name" value="Ganglioside M2 (gm2) activator"/>
    <property type="match status" value="1"/>
</dbReference>
<reference evidence="4 5" key="1">
    <citation type="journal article" date="2022" name="Nat. Ecol. Evol.">
        <title>A masculinizing supergene underlies an exaggerated male reproductive morph in a spider.</title>
        <authorList>
            <person name="Hendrickx F."/>
            <person name="De Corte Z."/>
            <person name="Sonet G."/>
            <person name="Van Belleghem S.M."/>
            <person name="Kostlbacher S."/>
            <person name="Vangestel C."/>
        </authorList>
    </citation>
    <scope>NUCLEOTIDE SEQUENCE [LARGE SCALE GENOMIC DNA]</scope>
    <source>
        <strain evidence="4">W744_W776</strain>
    </source>
</reference>
<feature type="domain" description="MD-2-related lipid-recognition" evidence="3">
    <location>
        <begin position="24"/>
        <end position="177"/>
    </location>
</feature>
<evidence type="ECO:0000313" key="4">
    <source>
        <dbReference type="EMBL" id="KAG8201349.1"/>
    </source>
</evidence>
<accession>A0AAV6VXJ2</accession>
<dbReference type="InterPro" id="IPR003172">
    <property type="entry name" value="ML_dom"/>
</dbReference>
<evidence type="ECO:0000259" key="3">
    <source>
        <dbReference type="Pfam" id="PF02221"/>
    </source>
</evidence>
<dbReference type="PANTHER" id="PTHR17357">
    <property type="entry name" value="GM2 GANGLIOSIDE ACTIVATOR PROTEIN"/>
    <property type="match status" value="1"/>
</dbReference>
<dbReference type="GO" id="GO:0009898">
    <property type="term" value="C:cytoplasmic side of plasma membrane"/>
    <property type="evidence" value="ECO:0007669"/>
    <property type="project" value="TreeGrafter"/>
</dbReference>
<dbReference type="Gene3D" id="2.70.220.10">
    <property type="entry name" value="Ganglioside GM2 activator"/>
    <property type="match status" value="1"/>
</dbReference>
<evidence type="ECO:0000256" key="1">
    <source>
        <dbReference type="ARBA" id="ARBA00022729"/>
    </source>
</evidence>
<organism evidence="4 5">
    <name type="scientific">Oedothorax gibbosus</name>
    <dbReference type="NCBI Taxonomy" id="931172"/>
    <lineage>
        <taxon>Eukaryota</taxon>
        <taxon>Metazoa</taxon>
        <taxon>Ecdysozoa</taxon>
        <taxon>Arthropoda</taxon>
        <taxon>Chelicerata</taxon>
        <taxon>Arachnida</taxon>
        <taxon>Araneae</taxon>
        <taxon>Araneomorphae</taxon>
        <taxon>Entelegynae</taxon>
        <taxon>Araneoidea</taxon>
        <taxon>Linyphiidae</taxon>
        <taxon>Erigoninae</taxon>
        <taxon>Oedothorax</taxon>
    </lineage>
</organism>
<evidence type="ECO:0000313" key="5">
    <source>
        <dbReference type="Proteomes" id="UP000827092"/>
    </source>
</evidence>
<dbReference type="GO" id="GO:0008047">
    <property type="term" value="F:enzyme activator activity"/>
    <property type="evidence" value="ECO:0007669"/>
    <property type="project" value="InterPro"/>
</dbReference>
<dbReference type="GO" id="GO:0005319">
    <property type="term" value="F:lipid transporter activity"/>
    <property type="evidence" value="ECO:0007669"/>
    <property type="project" value="TreeGrafter"/>
</dbReference>
<dbReference type="AlphaFoldDB" id="A0AAV6VXJ2"/>
<dbReference type="EMBL" id="JAFNEN010000006">
    <property type="protein sequence ID" value="KAG8201349.1"/>
    <property type="molecule type" value="Genomic_DNA"/>
</dbReference>
<protein>
    <recommendedName>
        <fullName evidence="3">MD-2-related lipid-recognition domain-containing protein</fullName>
    </recommendedName>
</protein>
<dbReference type="GO" id="GO:0006689">
    <property type="term" value="P:ganglioside catabolic process"/>
    <property type="evidence" value="ECO:0007669"/>
    <property type="project" value="InterPro"/>
</dbReference>
<dbReference type="InterPro" id="IPR028996">
    <property type="entry name" value="GM2-AP"/>
</dbReference>
<name>A0AAV6VXJ2_9ARAC</name>
<sequence length="181" mass="19537">MALFYLPFLLFSVSQFDGSYAGATFADCGDANKRLTISTGTVKPDPIQYPGNISASVDLIVLKDLPADNFEMKLDLTKLQPRKMTVPCLQDIGSCTYDVCSIINNHKESFCPAFPDPTKCGCPMKAATYSLKNVGVAIPNFGEIFVNILKGGYEGKITFHDKSSGTEIGCVAITFEIVPAS</sequence>
<comment type="caution">
    <text evidence="4">The sequence shown here is derived from an EMBL/GenBank/DDBJ whole genome shotgun (WGS) entry which is preliminary data.</text>
</comment>
<gene>
    <name evidence="4" type="ORF">JTE90_016826</name>
</gene>
<dbReference type="Proteomes" id="UP000827092">
    <property type="component" value="Unassembled WGS sequence"/>
</dbReference>